<comment type="caution">
    <text evidence="5">The sequence shown here is derived from an EMBL/GenBank/DDBJ whole genome shotgun (WGS) entry which is preliminary data.</text>
</comment>
<evidence type="ECO:0000256" key="3">
    <source>
        <dbReference type="SAM" id="MobiDB-lite"/>
    </source>
</evidence>
<dbReference type="Gene3D" id="1.25.40.10">
    <property type="entry name" value="Tetratricopeptide repeat domain"/>
    <property type="match status" value="1"/>
</dbReference>
<dbReference type="AlphaFoldDB" id="A0A918KG55"/>
<dbReference type="Proteomes" id="UP000626148">
    <property type="component" value="Unassembled WGS sequence"/>
</dbReference>
<dbReference type="PROSITE" id="PS50005">
    <property type="entry name" value="TPR"/>
    <property type="match status" value="2"/>
</dbReference>
<dbReference type="Pfam" id="PF13174">
    <property type="entry name" value="TPR_6"/>
    <property type="match status" value="1"/>
</dbReference>
<keyword evidence="1" id="KW-0132">Cell division</keyword>
<dbReference type="Pfam" id="PF16331">
    <property type="entry name" value="TolA_bind_tri"/>
    <property type="match status" value="1"/>
</dbReference>
<feature type="domain" description="YbgF trimerisation" evidence="4">
    <location>
        <begin position="57"/>
        <end position="107"/>
    </location>
</feature>
<evidence type="ECO:0000259" key="4">
    <source>
        <dbReference type="Pfam" id="PF16331"/>
    </source>
</evidence>
<keyword evidence="1" id="KW-0574">Periplasm</keyword>
<gene>
    <name evidence="1" type="primary">cpoB</name>
    <name evidence="5" type="ORF">GCM10007392_32660</name>
</gene>
<sequence precursor="true">MIRQLVIYSAALLGSTFVVSVQAENTPPVEESKPDFDNRQSSRGQSSPGPSAALVENLMVQVQDLQQQVAEQRGLIEELTYQVQVLTEEQKQRYIDLDERILSLQERLNNASQSAAARSASSSEPKTSAVSDEDILAEYNAAREHIRQRNFPEAIKALSEFTTAHPDHALTPNAWYWLGEVQYVSREVEPARQAFAKVINNFPDDAKVPDSLYKLGVIAQQQGNTSDAQRYFERVINEFPDSQSAKLAQARLNSN</sequence>
<comment type="subcellular location">
    <subcellularLocation>
        <location evidence="1">Periplasm</location>
    </subcellularLocation>
</comment>
<feature type="repeat" description="TPR" evidence="2">
    <location>
        <begin position="209"/>
        <end position="242"/>
    </location>
</feature>
<protein>
    <recommendedName>
        <fullName evidence="1">Cell division coordinator CpoB</fullName>
    </recommendedName>
</protein>
<proteinExistence type="inferred from homology"/>
<name>A0A918KG55_9GAMM</name>
<dbReference type="SUPFAM" id="SSF48452">
    <property type="entry name" value="TPR-like"/>
    <property type="match status" value="1"/>
</dbReference>
<dbReference type="GO" id="GO:0070206">
    <property type="term" value="P:protein trimerization"/>
    <property type="evidence" value="ECO:0007669"/>
    <property type="project" value="InterPro"/>
</dbReference>
<reference evidence="5" key="2">
    <citation type="submission" date="2020-09" db="EMBL/GenBank/DDBJ databases">
        <authorList>
            <person name="Sun Q."/>
            <person name="Kim S."/>
        </authorList>
    </citation>
    <scope>NUCLEOTIDE SEQUENCE</scope>
    <source>
        <strain evidence="5">KCTC 22169</strain>
    </source>
</reference>
<dbReference type="NCBIfam" id="TIGR02795">
    <property type="entry name" value="tol_pal_ybgF"/>
    <property type="match status" value="1"/>
</dbReference>
<dbReference type="InterPro" id="IPR032519">
    <property type="entry name" value="YbgF_tri"/>
</dbReference>
<feature type="compositionally biased region" description="Low complexity" evidence="3">
    <location>
        <begin position="41"/>
        <end position="51"/>
    </location>
</feature>
<reference evidence="5" key="1">
    <citation type="journal article" date="2014" name="Int. J. Syst. Evol. Microbiol.">
        <title>Complete genome sequence of Corynebacterium casei LMG S-19264T (=DSM 44701T), isolated from a smear-ripened cheese.</title>
        <authorList>
            <consortium name="US DOE Joint Genome Institute (JGI-PGF)"/>
            <person name="Walter F."/>
            <person name="Albersmeier A."/>
            <person name="Kalinowski J."/>
            <person name="Ruckert C."/>
        </authorList>
    </citation>
    <scope>NUCLEOTIDE SEQUENCE</scope>
    <source>
        <strain evidence="5">KCTC 22169</strain>
    </source>
</reference>
<dbReference type="RefSeq" id="WP_189610617.1">
    <property type="nucleotide sequence ID" value="NZ_BMXR01000008.1"/>
</dbReference>
<organism evidence="5 6">
    <name type="scientific">Saccharospirillum salsuginis</name>
    <dbReference type="NCBI Taxonomy" id="418750"/>
    <lineage>
        <taxon>Bacteria</taxon>
        <taxon>Pseudomonadati</taxon>
        <taxon>Pseudomonadota</taxon>
        <taxon>Gammaproteobacteria</taxon>
        <taxon>Oceanospirillales</taxon>
        <taxon>Saccharospirillaceae</taxon>
        <taxon>Saccharospirillum</taxon>
    </lineage>
</organism>
<comment type="function">
    <text evidence="1">Mediates coordination of peptidoglycan synthesis and outer membrane constriction during cell division.</text>
</comment>
<feature type="compositionally biased region" description="Basic and acidic residues" evidence="3">
    <location>
        <begin position="30"/>
        <end position="40"/>
    </location>
</feature>
<dbReference type="InterPro" id="IPR011990">
    <property type="entry name" value="TPR-like_helical_dom_sf"/>
</dbReference>
<feature type="chain" id="PRO_5038198433" description="Cell division coordinator CpoB" evidence="1">
    <location>
        <begin position="24"/>
        <end position="255"/>
    </location>
</feature>
<dbReference type="HAMAP" id="MF_02066">
    <property type="entry name" value="CpoB"/>
    <property type="match status" value="1"/>
</dbReference>
<dbReference type="InterPro" id="IPR034706">
    <property type="entry name" value="CpoB"/>
</dbReference>
<dbReference type="GO" id="GO:0043093">
    <property type="term" value="P:FtsZ-dependent cytokinesis"/>
    <property type="evidence" value="ECO:0007669"/>
    <property type="project" value="UniProtKB-UniRule"/>
</dbReference>
<feature type="coiled-coil region" evidence="1">
    <location>
        <begin position="55"/>
        <end position="114"/>
    </location>
</feature>
<dbReference type="Pfam" id="PF13432">
    <property type="entry name" value="TPR_16"/>
    <property type="match status" value="1"/>
</dbReference>
<dbReference type="GO" id="GO:0030288">
    <property type="term" value="C:outer membrane-bounded periplasmic space"/>
    <property type="evidence" value="ECO:0007669"/>
    <property type="project" value="UniProtKB-UniRule"/>
</dbReference>
<comment type="similarity">
    <text evidence="1">Belongs to the CpoB family.</text>
</comment>
<keyword evidence="1" id="KW-0732">Signal</keyword>
<dbReference type="EMBL" id="BMXR01000008">
    <property type="protein sequence ID" value="GGX62253.1"/>
    <property type="molecule type" value="Genomic_DNA"/>
</dbReference>
<keyword evidence="2" id="KW-0802">TPR repeat</keyword>
<feature type="repeat" description="TPR" evidence="2">
    <location>
        <begin position="172"/>
        <end position="205"/>
    </location>
</feature>
<keyword evidence="1" id="KW-0131">Cell cycle</keyword>
<keyword evidence="1" id="KW-0175">Coiled coil</keyword>
<evidence type="ECO:0000313" key="5">
    <source>
        <dbReference type="EMBL" id="GGX62253.1"/>
    </source>
</evidence>
<keyword evidence="6" id="KW-1185">Reference proteome</keyword>
<dbReference type="Gene3D" id="1.20.5.110">
    <property type="match status" value="1"/>
</dbReference>
<feature type="region of interest" description="Disordered" evidence="3">
    <location>
        <begin position="26"/>
        <end position="51"/>
    </location>
</feature>
<evidence type="ECO:0000256" key="1">
    <source>
        <dbReference type="HAMAP-Rule" id="MF_02066"/>
    </source>
</evidence>
<feature type="signal peptide" evidence="1">
    <location>
        <begin position="1"/>
        <end position="23"/>
    </location>
</feature>
<dbReference type="SMART" id="SM00028">
    <property type="entry name" value="TPR"/>
    <property type="match status" value="3"/>
</dbReference>
<evidence type="ECO:0000256" key="2">
    <source>
        <dbReference type="PROSITE-ProRule" id="PRU00339"/>
    </source>
</evidence>
<dbReference type="InterPro" id="IPR014162">
    <property type="entry name" value="CpoB_C"/>
</dbReference>
<dbReference type="InterPro" id="IPR019734">
    <property type="entry name" value="TPR_rpt"/>
</dbReference>
<evidence type="ECO:0000313" key="6">
    <source>
        <dbReference type="Proteomes" id="UP000626148"/>
    </source>
</evidence>
<accession>A0A918KG55</accession>